<dbReference type="Gene3D" id="1.10.287.470">
    <property type="entry name" value="Helix hairpin bin"/>
    <property type="match status" value="1"/>
</dbReference>
<evidence type="ECO:0000313" key="6">
    <source>
        <dbReference type="EMBL" id="MBP3193675.1"/>
    </source>
</evidence>
<evidence type="ECO:0000256" key="1">
    <source>
        <dbReference type="ARBA" id="ARBA00009477"/>
    </source>
</evidence>
<dbReference type="EMBL" id="JAFIDN010000012">
    <property type="protein sequence ID" value="MBP3193675.1"/>
    <property type="molecule type" value="Genomic_DNA"/>
</dbReference>
<sequence>MKRSLFAGIVLLAAGLLLWIRLDAGSPADEEQDAAPERDRSSVKVDAFVVHPEPFRETVRTTGEILSDEEVYIRPESSGRITGIHFDEDSEVQEGELLVSLNDAELQQEKRQVTYEINLAQIREQRQKDLLRRNAIAQEDYDVVLNELNTLKARRDALQARIDKMEIRAPFDGIIGLREISMGSYVTPENVITSLQKIDPLKIEFSIPERYRSMVSRGLAVRFQVEGSDNNTEGEIYAIQPRVDRETRTLRMRATAPNPDLQLFPGAYARVEVDLSVTDDALLVPSEALVPELTGYHVFVYSDGEAKQKQVELGTRTDRKAHIRSGLSPRDTVITTGLLQIRDGMSVHLGETTDDIDEEIDGEVTGL</sequence>
<dbReference type="Proteomes" id="UP000673975">
    <property type="component" value="Unassembled WGS sequence"/>
</dbReference>
<dbReference type="RefSeq" id="WP_210513130.1">
    <property type="nucleotide sequence ID" value="NZ_JAFIDN010000012.1"/>
</dbReference>
<dbReference type="Gene3D" id="2.40.420.20">
    <property type="match status" value="1"/>
</dbReference>
<evidence type="ECO:0000259" key="3">
    <source>
        <dbReference type="Pfam" id="PF25917"/>
    </source>
</evidence>
<comment type="caution">
    <text evidence="6">The sequence shown here is derived from an EMBL/GenBank/DDBJ whole genome shotgun (WGS) entry which is preliminary data.</text>
</comment>
<dbReference type="Gene3D" id="2.40.50.100">
    <property type="match status" value="1"/>
</dbReference>
<feature type="coiled-coil region" evidence="2">
    <location>
        <begin position="134"/>
        <end position="168"/>
    </location>
</feature>
<organism evidence="6 7">
    <name type="scientific">Natronogracilivirga saccharolytica</name>
    <dbReference type="NCBI Taxonomy" id="2812953"/>
    <lineage>
        <taxon>Bacteria</taxon>
        <taxon>Pseudomonadati</taxon>
        <taxon>Balneolota</taxon>
        <taxon>Balneolia</taxon>
        <taxon>Balneolales</taxon>
        <taxon>Cyclonatronaceae</taxon>
        <taxon>Natronogracilivirga</taxon>
    </lineage>
</organism>
<keyword evidence="2" id="KW-0175">Coiled coil</keyword>
<accession>A0A8J7RL35</accession>
<dbReference type="Pfam" id="PF25989">
    <property type="entry name" value="YknX_C"/>
    <property type="match status" value="1"/>
</dbReference>
<evidence type="ECO:0000256" key="2">
    <source>
        <dbReference type="SAM" id="Coils"/>
    </source>
</evidence>
<dbReference type="Gene3D" id="2.40.30.170">
    <property type="match status" value="1"/>
</dbReference>
<dbReference type="NCBIfam" id="TIGR01730">
    <property type="entry name" value="RND_mfp"/>
    <property type="match status" value="1"/>
</dbReference>
<dbReference type="PANTHER" id="PTHR30469">
    <property type="entry name" value="MULTIDRUG RESISTANCE PROTEIN MDTA"/>
    <property type="match status" value="1"/>
</dbReference>
<dbReference type="InterPro" id="IPR006143">
    <property type="entry name" value="RND_pump_MFP"/>
</dbReference>
<dbReference type="Pfam" id="PF25917">
    <property type="entry name" value="BSH_RND"/>
    <property type="match status" value="1"/>
</dbReference>
<evidence type="ECO:0000259" key="5">
    <source>
        <dbReference type="Pfam" id="PF25989"/>
    </source>
</evidence>
<dbReference type="GO" id="GO:1990281">
    <property type="term" value="C:efflux pump complex"/>
    <property type="evidence" value="ECO:0007669"/>
    <property type="project" value="TreeGrafter"/>
</dbReference>
<dbReference type="InterPro" id="IPR058625">
    <property type="entry name" value="MdtA-like_BSH"/>
</dbReference>
<dbReference type="GO" id="GO:0015562">
    <property type="term" value="F:efflux transmembrane transporter activity"/>
    <property type="evidence" value="ECO:0007669"/>
    <property type="project" value="TreeGrafter"/>
</dbReference>
<gene>
    <name evidence="6" type="ORF">NATSA_13445</name>
</gene>
<dbReference type="SUPFAM" id="SSF111369">
    <property type="entry name" value="HlyD-like secretion proteins"/>
    <property type="match status" value="1"/>
</dbReference>
<feature type="domain" description="CusB-like beta-barrel" evidence="4">
    <location>
        <begin position="203"/>
        <end position="273"/>
    </location>
</feature>
<dbReference type="PANTHER" id="PTHR30469:SF36">
    <property type="entry name" value="BLL3903 PROTEIN"/>
    <property type="match status" value="1"/>
</dbReference>
<evidence type="ECO:0000259" key="4">
    <source>
        <dbReference type="Pfam" id="PF25954"/>
    </source>
</evidence>
<comment type="similarity">
    <text evidence="1">Belongs to the membrane fusion protein (MFP) (TC 8.A.1) family.</text>
</comment>
<name>A0A8J7RL35_9BACT</name>
<feature type="domain" description="Multidrug resistance protein MdtA-like barrel-sandwich hybrid" evidence="3">
    <location>
        <begin position="70"/>
        <end position="188"/>
    </location>
</feature>
<dbReference type="Pfam" id="PF25954">
    <property type="entry name" value="Beta-barrel_RND_2"/>
    <property type="match status" value="1"/>
</dbReference>
<dbReference type="AlphaFoldDB" id="A0A8J7RL35"/>
<keyword evidence="7" id="KW-1185">Reference proteome</keyword>
<dbReference type="InterPro" id="IPR058637">
    <property type="entry name" value="YknX-like_C"/>
</dbReference>
<protein>
    <submittedName>
        <fullName evidence="6">Efflux RND transporter periplasmic adaptor subunit</fullName>
    </submittedName>
</protein>
<reference evidence="6" key="1">
    <citation type="submission" date="2021-02" db="EMBL/GenBank/DDBJ databases">
        <title>Natronogracilivirga saccharolytica gen. nov. sp. nov. a new anaerobic, haloalkiliphilic carbohydrate-fermenting bacterium from soda lake and proposing of Cyclonatronumiaceae fam. nov. in the phylum Balneolaeota.</title>
        <authorList>
            <person name="Zhilina T.N."/>
            <person name="Sorokin D.Y."/>
            <person name="Zavarzina D.G."/>
            <person name="Toshchakov S.V."/>
            <person name="Kublanov I.V."/>
        </authorList>
    </citation>
    <scope>NUCLEOTIDE SEQUENCE</scope>
    <source>
        <strain evidence="6">Z-1702</strain>
    </source>
</reference>
<dbReference type="InterPro" id="IPR058792">
    <property type="entry name" value="Beta-barrel_RND_2"/>
</dbReference>
<feature type="domain" description="YknX-like C-terminal permuted SH3-like" evidence="5">
    <location>
        <begin position="282"/>
        <end position="348"/>
    </location>
</feature>
<evidence type="ECO:0000313" key="7">
    <source>
        <dbReference type="Proteomes" id="UP000673975"/>
    </source>
</evidence>
<proteinExistence type="inferred from homology"/>